<sequence>MKSGTVYSGVDGETSSPADARLVERVRRRLANAGSAADPQSVAEAVRAESSGVAGHLDVLDAVRLLRHEFVGAGPLEPLLDDPAVTDVLVTAPAEVWIDGAGGLRRTDVTFSDEEAVRRLAQRLALAAGRRLDDAQPFVDGWLPGAGPHGRVRMHAVLPPVAAGGTCLSLRVLRPAAHDLRALRRSGTVDDSGFRVLEAIVAARLAFLIGGATGSGKTTLLAAMLGAVSPKERIVSVEDAAEIQPSHPQVVQLVARPANVEGAGEVTLRDLVREALRMRPDRLVVGEVRDREVCELLNALNTGHDGGAGTLHANSPSEVPARLEALAALGGLTRSALHSQLAAAVQVVLHMARGTDGTRRLTEIGVVHRSREGVEVRPVWTASGPAADRELLASLLRDRGVEPPW</sequence>
<protein>
    <submittedName>
        <fullName evidence="3">TadA family conjugal transfer-associated ATPase</fullName>
    </submittedName>
</protein>
<evidence type="ECO:0000313" key="4">
    <source>
        <dbReference type="Proteomes" id="UP001500653"/>
    </source>
</evidence>
<evidence type="ECO:0000259" key="2">
    <source>
        <dbReference type="PROSITE" id="PS00662"/>
    </source>
</evidence>
<dbReference type="InterPro" id="IPR050921">
    <property type="entry name" value="T4SS_GSP_E_ATPase"/>
</dbReference>
<dbReference type="Gene3D" id="3.40.50.300">
    <property type="entry name" value="P-loop containing nucleotide triphosphate hydrolases"/>
    <property type="match status" value="1"/>
</dbReference>
<dbReference type="PANTHER" id="PTHR30486">
    <property type="entry name" value="TWITCHING MOTILITY PROTEIN PILT"/>
    <property type="match status" value="1"/>
</dbReference>
<dbReference type="RefSeq" id="WP_253862986.1">
    <property type="nucleotide sequence ID" value="NZ_BAAALN010000005.1"/>
</dbReference>
<dbReference type="SUPFAM" id="SSF52540">
    <property type="entry name" value="P-loop containing nucleoside triphosphate hydrolases"/>
    <property type="match status" value="1"/>
</dbReference>
<evidence type="ECO:0000313" key="3">
    <source>
        <dbReference type="EMBL" id="GAA1238186.1"/>
    </source>
</evidence>
<accession>A0ABP4GTQ8</accession>
<dbReference type="InterPro" id="IPR027417">
    <property type="entry name" value="P-loop_NTPase"/>
</dbReference>
<evidence type="ECO:0000256" key="1">
    <source>
        <dbReference type="ARBA" id="ARBA00006611"/>
    </source>
</evidence>
<dbReference type="Gene3D" id="3.30.450.380">
    <property type="match status" value="1"/>
</dbReference>
<dbReference type="EMBL" id="BAAALN010000005">
    <property type="protein sequence ID" value="GAA1238186.1"/>
    <property type="molecule type" value="Genomic_DNA"/>
</dbReference>
<dbReference type="PROSITE" id="PS00662">
    <property type="entry name" value="T2SP_E"/>
    <property type="match status" value="1"/>
</dbReference>
<dbReference type="PANTHER" id="PTHR30486:SF6">
    <property type="entry name" value="TYPE IV PILUS RETRACTATION ATPASE PILT"/>
    <property type="match status" value="1"/>
</dbReference>
<reference evidence="4" key="1">
    <citation type="journal article" date="2019" name="Int. J. Syst. Evol. Microbiol.">
        <title>The Global Catalogue of Microorganisms (GCM) 10K type strain sequencing project: providing services to taxonomists for standard genome sequencing and annotation.</title>
        <authorList>
            <consortium name="The Broad Institute Genomics Platform"/>
            <consortium name="The Broad Institute Genome Sequencing Center for Infectious Disease"/>
            <person name="Wu L."/>
            <person name="Ma J."/>
        </authorList>
    </citation>
    <scope>NUCLEOTIDE SEQUENCE [LARGE SCALE GENOMIC DNA]</scope>
    <source>
        <strain evidence="4">JCM 13023</strain>
    </source>
</reference>
<gene>
    <name evidence="3" type="ORF">GCM10009676_23440</name>
</gene>
<dbReference type="InterPro" id="IPR001482">
    <property type="entry name" value="T2SS/T4SS_dom"/>
</dbReference>
<comment type="similarity">
    <text evidence="1">Belongs to the GSP E family.</text>
</comment>
<dbReference type="Pfam" id="PF00437">
    <property type="entry name" value="T2SSE"/>
    <property type="match status" value="1"/>
</dbReference>
<dbReference type="CDD" id="cd01130">
    <property type="entry name" value="VirB11-like_ATPase"/>
    <property type="match status" value="1"/>
</dbReference>
<comment type="caution">
    <text evidence="3">The sequence shown here is derived from an EMBL/GenBank/DDBJ whole genome shotgun (WGS) entry which is preliminary data.</text>
</comment>
<keyword evidence="4" id="KW-1185">Reference proteome</keyword>
<feature type="domain" description="Bacterial type II secretion system protein E" evidence="2">
    <location>
        <begin position="276"/>
        <end position="290"/>
    </location>
</feature>
<name>A0ABP4GTQ8_9PSEU</name>
<dbReference type="NCBIfam" id="TIGR03819">
    <property type="entry name" value="heli_sec_ATPase"/>
    <property type="match status" value="1"/>
</dbReference>
<dbReference type="Proteomes" id="UP001500653">
    <property type="component" value="Unassembled WGS sequence"/>
</dbReference>
<dbReference type="InterPro" id="IPR022399">
    <property type="entry name" value="TadA-like_ATPase"/>
</dbReference>
<proteinExistence type="inferred from homology"/>
<organism evidence="3 4">
    <name type="scientific">Prauserella halophila</name>
    <dbReference type="NCBI Taxonomy" id="185641"/>
    <lineage>
        <taxon>Bacteria</taxon>
        <taxon>Bacillati</taxon>
        <taxon>Actinomycetota</taxon>
        <taxon>Actinomycetes</taxon>
        <taxon>Pseudonocardiales</taxon>
        <taxon>Pseudonocardiaceae</taxon>
        <taxon>Prauserella</taxon>
    </lineage>
</organism>